<sequence length="140" mass="15763">MPGDSGAHYNVKQCHCLYLDSHFTEEETNKKPGVYDKNDHLLNTTTGLCDKRYLDPNAQAFHDWILRSTMLESQRTGGSLKIDEDYVPMRVSVRKLTTMDLAKDGTSLYQEFSGFFTSSSSAGDILILDSKHNNTRHSPG</sequence>
<evidence type="ECO:0000313" key="1">
    <source>
        <dbReference type="EMBL" id="GFR91846.1"/>
    </source>
</evidence>
<comment type="caution">
    <text evidence="1">The sequence shown here is derived from an EMBL/GenBank/DDBJ whole genome shotgun (WGS) entry which is preliminary data.</text>
</comment>
<proteinExistence type="predicted"/>
<keyword evidence="2" id="KW-1185">Reference proteome</keyword>
<accession>A0AAV4H3E0</accession>
<protein>
    <submittedName>
        <fullName evidence="1">Uncharacterized protein</fullName>
    </submittedName>
</protein>
<dbReference type="Proteomes" id="UP000762676">
    <property type="component" value="Unassembled WGS sequence"/>
</dbReference>
<reference evidence="1 2" key="1">
    <citation type="journal article" date="2021" name="Elife">
        <title>Chloroplast acquisition without the gene transfer in kleptoplastic sea slugs, Plakobranchus ocellatus.</title>
        <authorList>
            <person name="Maeda T."/>
            <person name="Takahashi S."/>
            <person name="Yoshida T."/>
            <person name="Shimamura S."/>
            <person name="Takaki Y."/>
            <person name="Nagai Y."/>
            <person name="Toyoda A."/>
            <person name="Suzuki Y."/>
            <person name="Arimoto A."/>
            <person name="Ishii H."/>
            <person name="Satoh N."/>
            <person name="Nishiyama T."/>
            <person name="Hasebe M."/>
            <person name="Maruyama T."/>
            <person name="Minagawa J."/>
            <person name="Obokata J."/>
            <person name="Shigenobu S."/>
        </authorList>
    </citation>
    <scope>NUCLEOTIDE SEQUENCE [LARGE SCALE GENOMIC DNA]</scope>
</reference>
<name>A0AAV4H3E0_9GAST</name>
<evidence type="ECO:0000313" key="2">
    <source>
        <dbReference type="Proteomes" id="UP000762676"/>
    </source>
</evidence>
<dbReference type="AlphaFoldDB" id="A0AAV4H3E0"/>
<organism evidence="1 2">
    <name type="scientific">Elysia marginata</name>
    <dbReference type="NCBI Taxonomy" id="1093978"/>
    <lineage>
        <taxon>Eukaryota</taxon>
        <taxon>Metazoa</taxon>
        <taxon>Spiralia</taxon>
        <taxon>Lophotrochozoa</taxon>
        <taxon>Mollusca</taxon>
        <taxon>Gastropoda</taxon>
        <taxon>Heterobranchia</taxon>
        <taxon>Euthyneura</taxon>
        <taxon>Panpulmonata</taxon>
        <taxon>Sacoglossa</taxon>
        <taxon>Placobranchoidea</taxon>
        <taxon>Plakobranchidae</taxon>
        <taxon>Elysia</taxon>
    </lineage>
</organism>
<dbReference type="EMBL" id="BMAT01008746">
    <property type="protein sequence ID" value="GFR91846.1"/>
    <property type="molecule type" value="Genomic_DNA"/>
</dbReference>
<gene>
    <name evidence="1" type="ORF">ElyMa_004338500</name>
</gene>